<dbReference type="InterPro" id="IPR022472">
    <property type="entry name" value="VPLPA-CTERM"/>
</dbReference>
<keyword evidence="2" id="KW-0732">Signal</keyword>
<keyword evidence="1" id="KW-0812">Transmembrane</keyword>
<keyword evidence="1" id="KW-0472">Membrane</keyword>
<protein>
    <submittedName>
        <fullName evidence="3">VPLPA-CTERM sorting domain-containing protein</fullName>
    </submittedName>
</protein>
<keyword evidence="4" id="KW-1185">Reference proteome</keyword>
<feature type="signal peptide" evidence="2">
    <location>
        <begin position="1"/>
        <end position="22"/>
    </location>
</feature>
<evidence type="ECO:0000256" key="1">
    <source>
        <dbReference type="SAM" id="Phobius"/>
    </source>
</evidence>
<evidence type="ECO:0000256" key="2">
    <source>
        <dbReference type="SAM" id="SignalP"/>
    </source>
</evidence>
<name>A0A8J7J7Y9_9RHOB</name>
<dbReference type="AlphaFoldDB" id="A0A8J7J7Y9"/>
<accession>A0A8J7J7Y9</accession>
<dbReference type="EMBL" id="JAELVR010000008">
    <property type="protein sequence ID" value="MBJ6372337.1"/>
    <property type="molecule type" value="Genomic_DNA"/>
</dbReference>
<dbReference type="RefSeq" id="WP_199025219.1">
    <property type="nucleotide sequence ID" value="NZ_JAELVR010000008.1"/>
</dbReference>
<proteinExistence type="predicted"/>
<evidence type="ECO:0000313" key="4">
    <source>
        <dbReference type="Proteomes" id="UP000619079"/>
    </source>
</evidence>
<dbReference type="Proteomes" id="UP000619079">
    <property type="component" value="Unassembled WGS sequence"/>
</dbReference>
<sequence length="238" mass="24699">MKFLKASIVAVSMSMAAGAVSAATLTYEGQGAGAKVTAQNGAGGTAPNYINRQAASFKMKDATNALGLGTDFFAFCLDLAGIVGDDNYVINNLNPFQPGRVLTALQKSNVERLFDAAYIDVDATDNTDAAAFQLALWEAGYETDAGPLSLTSGTRVGSGSTQAITDRATAFLDAMTGTVTDLFTVNFLDADTDNRQDLVMGQLNTVNTPPVPLPGAAVLLLGGLGAFGAVRRRRTKTA</sequence>
<comment type="caution">
    <text evidence="3">The sequence shown here is derived from an EMBL/GenBank/DDBJ whole genome shotgun (WGS) entry which is preliminary data.</text>
</comment>
<gene>
    <name evidence="3" type="ORF">JF290_12440</name>
</gene>
<feature type="transmembrane region" description="Helical" evidence="1">
    <location>
        <begin position="211"/>
        <end position="230"/>
    </location>
</feature>
<organism evidence="3 4">
    <name type="scientific">Sedimentitalea arenosa</name>
    <dbReference type="NCBI Taxonomy" id="2798803"/>
    <lineage>
        <taxon>Bacteria</taxon>
        <taxon>Pseudomonadati</taxon>
        <taxon>Pseudomonadota</taxon>
        <taxon>Alphaproteobacteria</taxon>
        <taxon>Rhodobacterales</taxon>
        <taxon>Paracoccaceae</taxon>
        <taxon>Sedimentitalea</taxon>
    </lineage>
</organism>
<evidence type="ECO:0000313" key="3">
    <source>
        <dbReference type="EMBL" id="MBJ6372337.1"/>
    </source>
</evidence>
<feature type="chain" id="PRO_5035199245" evidence="2">
    <location>
        <begin position="23"/>
        <end position="238"/>
    </location>
</feature>
<reference evidence="3" key="1">
    <citation type="submission" date="2020-12" db="EMBL/GenBank/DDBJ databases">
        <title>Sedimentitalea sp. nov., isolated from sand in Incheon.</title>
        <authorList>
            <person name="Kim W."/>
        </authorList>
    </citation>
    <scope>NUCLEOTIDE SEQUENCE</scope>
    <source>
        <strain evidence="3">CAU 1593</strain>
    </source>
</reference>
<keyword evidence="1" id="KW-1133">Transmembrane helix</keyword>
<dbReference type="NCBIfam" id="TIGR03370">
    <property type="entry name" value="VPLPA-CTERM"/>
    <property type="match status" value="1"/>
</dbReference>